<evidence type="ECO:0000259" key="4">
    <source>
        <dbReference type="PROSITE" id="PS50042"/>
    </source>
</evidence>
<evidence type="ECO:0000313" key="7">
    <source>
        <dbReference type="Proteomes" id="UP000191110"/>
    </source>
</evidence>
<feature type="domain" description="HTH crp-type" evidence="5">
    <location>
        <begin position="137"/>
        <end position="201"/>
    </location>
</feature>
<protein>
    <submittedName>
        <fullName evidence="6">Crp/Fnr family transcriptional regulator</fullName>
    </submittedName>
</protein>
<dbReference type="GO" id="GO:0003700">
    <property type="term" value="F:DNA-binding transcription factor activity"/>
    <property type="evidence" value="ECO:0007669"/>
    <property type="project" value="TreeGrafter"/>
</dbReference>
<evidence type="ECO:0000259" key="5">
    <source>
        <dbReference type="PROSITE" id="PS51063"/>
    </source>
</evidence>
<keyword evidence="3" id="KW-0804">Transcription</keyword>
<dbReference type="SMART" id="SM00419">
    <property type="entry name" value="HTH_CRP"/>
    <property type="match status" value="1"/>
</dbReference>
<dbReference type="SUPFAM" id="SSF51206">
    <property type="entry name" value="cAMP-binding domain-like"/>
    <property type="match status" value="1"/>
</dbReference>
<dbReference type="PANTHER" id="PTHR24567">
    <property type="entry name" value="CRP FAMILY TRANSCRIPTIONAL REGULATORY PROTEIN"/>
    <property type="match status" value="1"/>
</dbReference>
<dbReference type="SUPFAM" id="SSF46785">
    <property type="entry name" value="Winged helix' DNA-binding domain"/>
    <property type="match status" value="1"/>
</dbReference>
<dbReference type="Gene3D" id="1.10.10.10">
    <property type="entry name" value="Winged helix-like DNA-binding domain superfamily/Winged helix DNA-binding domain"/>
    <property type="match status" value="1"/>
</dbReference>
<dbReference type="OrthoDB" id="6881322at2"/>
<dbReference type="InterPro" id="IPR050397">
    <property type="entry name" value="Env_Response_Regulators"/>
</dbReference>
<evidence type="ECO:0000313" key="6">
    <source>
        <dbReference type="EMBL" id="OOZ38844.1"/>
    </source>
</evidence>
<dbReference type="Pfam" id="PF13545">
    <property type="entry name" value="HTH_Crp_2"/>
    <property type="match status" value="1"/>
</dbReference>
<keyword evidence="7" id="KW-1185">Reference proteome</keyword>
<dbReference type="Pfam" id="PF00027">
    <property type="entry name" value="cNMP_binding"/>
    <property type="match status" value="1"/>
</dbReference>
<dbReference type="SMART" id="SM00100">
    <property type="entry name" value="cNMP"/>
    <property type="match status" value="1"/>
</dbReference>
<feature type="domain" description="Cyclic nucleotide-binding" evidence="4">
    <location>
        <begin position="1"/>
        <end position="123"/>
    </location>
</feature>
<reference evidence="6 7" key="1">
    <citation type="submission" date="2016-11" db="EMBL/GenBank/DDBJ databases">
        <title>Mixed transmission modes and dynamic genome evolution in an obligate animal-bacterial symbiosis.</title>
        <authorList>
            <person name="Russell S.L."/>
            <person name="Corbett-Detig R.B."/>
            <person name="Cavanaugh C.M."/>
        </authorList>
    </citation>
    <scope>NUCLEOTIDE SEQUENCE [LARGE SCALE GENOMIC DNA]</scope>
    <source>
        <strain evidence="6">Sveles-Q1</strain>
    </source>
</reference>
<organism evidence="6 7">
    <name type="scientific">Solemya pervernicosa gill symbiont</name>
    <dbReference type="NCBI Taxonomy" id="642797"/>
    <lineage>
        <taxon>Bacteria</taxon>
        <taxon>Pseudomonadati</taxon>
        <taxon>Pseudomonadota</taxon>
        <taxon>Gammaproteobacteria</taxon>
        <taxon>sulfur-oxidizing symbionts</taxon>
    </lineage>
</organism>
<dbReference type="Gene3D" id="2.60.120.10">
    <property type="entry name" value="Jelly Rolls"/>
    <property type="match status" value="1"/>
</dbReference>
<dbReference type="PROSITE" id="PS50042">
    <property type="entry name" value="CNMP_BINDING_3"/>
    <property type="match status" value="1"/>
</dbReference>
<dbReference type="InterPro" id="IPR036388">
    <property type="entry name" value="WH-like_DNA-bd_sf"/>
</dbReference>
<dbReference type="InterPro" id="IPR000595">
    <property type="entry name" value="cNMP-bd_dom"/>
</dbReference>
<comment type="caution">
    <text evidence="6">The sequence shown here is derived from an EMBL/GenBank/DDBJ whole genome shotgun (WGS) entry which is preliminary data.</text>
</comment>
<dbReference type="PANTHER" id="PTHR24567:SF74">
    <property type="entry name" value="HTH-TYPE TRANSCRIPTIONAL REGULATOR ARCR"/>
    <property type="match status" value="1"/>
</dbReference>
<dbReference type="GO" id="GO:0005829">
    <property type="term" value="C:cytosol"/>
    <property type="evidence" value="ECO:0007669"/>
    <property type="project" value="TreeGrafter"/>
</dbReference>
<dbReference type="GO" id="GO:0003677">
    <property type="term" value="F:DNA binding"/>
    <property type="evidence" value="ECO:0007669"/>
    <property type="project" value="UniProtKB-KW"/>
</dbReference>
<dbReference type="InterPro" id="IPR014710">
    <property type="entry name" value="RmlC-like_jellyroll"/>
</dbReference>
<name>A0A1T2L197_9GAMM</name>
<accession>A0A1T2L197</accession>
<gene>
    <name evidence="6" type="ORF">BOW53_13895</name>
</gene>
<dbReference type="AlphaFoldDB" id="A0A1T2L197"/>
<keyword evidence="1" id="KW-0805">Transcription regulation</keyword>
<dbReference type="InterPro" id="IPR036390">
    <property type="entry name" value="WH_DNA-bd_sf"/>
</dbReference>
<keyword evidence="2" id="KW-0238">DNA-binding</keyword>
<dbReference type="CDD" id="cd00038">
    <property type="entry name" value="CAP_ED"/>
    <property type="match status" value="1"/>
</dbReference>
<evidence type="ECO:0000256" key="2">
    <source>
        <dbReference type="ARBA" id="ARBA00023125"/>
    </source>
</evidence>
<sequence length="212" mass="23304">MLKAIDNSDWQQSAARLQPVTIAAGQTLFREGDACQNYLLVIDGSVRVQKLSESGREIVLYRVESGETCILTTSCLLSHCDYNAEAITETAVEAIALPQSTFDQALTASDQFRDFVFDAFGSRIAGLVTLIDAVAFGRMDIRLAQLLLEMTPTEGTITTTHQLLARELGTAREVISRLLKEFERHGWVALSRGHVSLLDRSELIKLAAEAAM</sequence>
<dbReference type="PROSITE" id="PS51063">
    <property type="entry name" value="HTH_CRP_2"/>
    <property type="match status" value="1"/>
</dbReference>
<dbReference type="InterPro" id="IPR012318">
    <property type="entry name" value="HTH_CRP"/>
</dbReference>
<dbReference type="InterPro" id="IPR018490">
    <property type="entry name" value="cNMP-bd_dom_sf"/>
</dbReference>
<evidence type="ECO:0000256" key="1">
    <source>
        <dbReference type="ARBA" id="ARBA00023015"/>
    </source>
</evidence>
<dbReference type="Proteomes" id="UP000191110">
    <property type="component" value="Unassembled WGS sequence"/>
</dbReference>
<evidence type="ECO:0000256" key="3">
    <source>
        <dbReference type="ARBA" id="ARBA00023163"/>
    </source>
</evidence>
<dbReference type="EMBL" id="MPRL01000071">
    <property type="protein sequence ID" value="OOZ38844.1"/>
    <property type="molecule type" value="Genomic_DNA"/>
</dbReference>
<proteinExistence type="predicted"/>